<organism evidence="2">
    <name type="scientific">freshwater metagenome</name>
    <dbReference type="NCBI Taxonomy" id="449393"/>
    <lineage>
        <taxon>unclassified sequences</taxon>
        <taxon>metagenomes</taxon>
        <taxon>ecological metagenomes</taxon>
    </lineage>
</organism>
<gene>
    <name evidence="2" type="ORF">UFOPK3662_03518</name>
</gene>
<feature type="domain" description="HTH cro/C1-type" evidence="1">
    <location>
        <begin position="171"/>
        <end position="218"/>
    </location>
</feature>
<dbReference type="Gene3D" id="1.10.260.40">
    <property type="entry name" value="lambda repressor-like DNA-binding domains"/>
    <property type="match status" value="3"/>
</dbReference>
<dbReference type="GO" id="GO:0003677">
    <property type="term" value="F:DNA binding"/>
    <property type="evidence" value="ECO:0007669"/>
    <property type="project" value="InterPro"/>
</dbReference>
<feature type="domain" description="HTH cro/C1-type" evidence="1">
    <location>
        <begin position="84"/>
        <end position="137"/>
    </location>
</feature>
<dbReference type="AlphaFoldDB" id="A0A6J7L7U9"/>
<dbReference type="PANTHER" id="PTHR43236:SF2">
    <property type="entry name" value="BLL0069 PROTEIN"/>
    <property type="match status" value="1"/>
</dbReference>
<protein>
    <submittedName>
        <fullName evidence="2">Unannotated protein</fullName>
    </submittedName>
</protein>
<dbReference type="EMBL" id="CAFBMW010000046">
    <property type="protein sequence ID" value="CAB4964137.1"/>
    <property type="molecule type" value="Genomic_DNA"/>
</dbReference>
<proteinExistence type="predicted"/>
<accession>A0A6J7L7U9</accession>
<dbReference type="InterPro" id="IPR001387">
    <property type="entry name" value="Cro/C1-type_HTH"/>
</dbReference>
<dbReference type="PANTHER" id="PTHR43236">
    <property type="entry name" value="ANTITOXIN HIGA1"/>
    <property type="match status" value="1"/>
</dbReference>
<dbReference type="Pfam" id="PF13560">
    <property type="entry name" value="HTH_31"/>
    <property type="match status" value="3"/>
</dbReference>
<dbReference type="InterPro" id="IPR052345">
    <property type="entry name" value="Rad_response_metalloprotease"/>
</dbReference>
<dbReference type="SMART" id="SM00530">
    <property type="entry name" value="HTH_XRE"/>
    <property type="match status" value="3"/>
</dbReference>
<dbReference type="SUPFAM" id="SSF47413">
    <property type="entry name" value="lambda repressor-like DNA-binding domains"/>
    <property type="match status" value="3"/>
</dbReference>
<feature type="domain" description="HTH cro/C1-type" evidence="1">
    <location>
        <begin position="11"/>
        <end position="65"/>
    </location>
</feature>
<sequence>MPAPGVRGTGLRSLRRGAGAPVSAIARHLSVREATVYNWEAGRVRIPEHHVAALAALLGTAPEVLRHRLRAAPPAPPPAPVRPLRRLRRRTGLTQEAVARRIGTSRYRVGAWERGEVPPLWAVRRLAGVYGVPVSRVAAAAGVTAPPLLDPRRWMPGDLPHALTTLRAWTGLTQREAARRCGLHPTSLKAWEAGRTVPSARSRQRLEELYGLPDSALLAACPGA</sequence>
<dbReference type="CDD" id="cd00093">
    <property type="entry name" value="HTH_XRE"/>
    <property type="match status" value="2"/>
</dbReference>
<reference evidence="2" key="1">
    <citation type="submission" date="2020-05" db="EMBL/GenBank/DDBJ databases">
        <authorList>
            <person name="Chiriac C."/>
            <person name="Salcher M."/>
            <person name="Ghai R."/>
            <person name="Kavagutti S V."/>
        </authorList>
    </citation>
    <scope>NUCLEOTIDE SEQUENCE</scope>
</reference>
<name>A0A6J7L7U9_9ZZZZ</name>
<evidence type="ECO:0000313" key="2">
    <source>
        <dbReference type="EMBL" id="CAB4964137.1"/>
    </source>
</evidence>
<dbReference type="InterPro" id="IPR010982">
    <property type="entry name" value="Lambda_DNA-bd_dom_sf"/>
</dbReference>
<evidence type="ECO:0000259" key="1">
    <source>
        <dbReference type="PROSITE" id="PS50943"/>
    </source>
</evidence>
<dbReference type="PROSITE" id="PS50943">
    <property type="entry name" value="HTH_CROC1"/>
    <property type="match status" value="3"/>
</dbReference>